<proteinExistence type="predicted"/>
<dbReference type="EMBL" id="PUHQ01000095">
    <property type="protein sequence ID" value="KAG0656544.1"/>
    <property type="molecule type" value="Genomic_DNA"/>
</dbReference>
<keyword evidence="3" id="KW-1185">Reference proteome</keyword>
<gene>
    <name evidence="2" type="ORF">C6P46_007033</name>
</gene>
<reference evidence="2 3" key="1">
    <citation type="submission" date="2020-11" db="EMBL/GenBank/DDBJ databases">
        <title>Kefir isolates.</title>
        <authorList>
            <person name="Marcisauskas S."/>
            <person name="Kim Y."/>
            <person name="Blasche S."/>
        </authorList>
    </citation>
    <scope>NUCLEOTIDE SEQUENCE [LARGE SCALE GENOMIC DNA]</scope>
    <source>
        <strain evidence="2 3">KR</strain>
    </source>
</reference>
<name>A0A9P6VV36_RHOMI</name>
<evidence type="ECO:0000313" key="3">
    <source>
        <dbReference type="Proteomes" id="UP000777482"/>
    </source>
</evidence>
<evidence type="ECO:0000256" key="1">
    <source>
        <dbReference type="SAM" id="MobiDB-lite"/>
    </source>
</evidence>
<protein>
    <submittedName>
        <fullName evidence="2">Uncharacterized protein</fullName>
    </submittedName>
</protein>
<comment type="caution">
    <text evidence="2">The sequence shown here is derived from an EMBL/GenBank/DDBJ whole genome shotgun (WGS) entry which is preliminary data.</text>
</comment>
<accession>A0A9P6VV36</accession>
<dbReference type="Proteomes" id="UP000777482">
    <property type="component" value="Unassembled WGS sequence"/>
</dbReference>
<sequence>MATSHEQRLPWDQGQRHAPPDGRRVRLFLEKVKKILSGSELGHAPGFTSGLEDSKYADSFRTIWENMEPRLVAFPWDERVKKQAIRHCWACWLKPGFPSDRFMDVLGQSP</sequence>
<feature type="region of interest" description="Disordered" evidence="1">
    <location>
        <begin position="1"/>
        <end position="22"/>
    </location>
</feature>
<dbReference type="AlphaFoldDB" id="A0A9P6VV36"/>
<organism evidence="2 3">
    <name type="scientific">Rhodotorula mucilaginosa</name>
    <name type="common">Yeast</name>
    <name type="synonym">Rhodotorula rubra</name>
    <dbReference type="NCBI Taxonomy" id="5537"/>
    <lineage>
        <taxon>Eukaryota</taxon>
        <taxon>Fungi</taxon>
        <taxon>Dikarya</taxon>
        <taxon>Basidiomycota</taxon>
        <taxon>Pucciniomycotina</taxon>
        <taxon>Microbotryomycetes</taxon>
        <taxon>Sporidiobolales</taxon>
        <taxon>Sporidiobolaceae</taxon>
        <taxon>Rhodotorula</taxon>
    </lineage>
</organism>
<evidence type="ECO:0000313" key="2">
    <source>
        <dbReference type="EMBL" id="KAG0656544.1"/>
    </source>
</evidence>